<dbReference type="EMBL" id="JAPUUL010002783">
    <property type="protein sequence ID" value="KAJ8124771.1"/>
    <property type="molecule type" value="Genomic_DNA"/>
</dbReference>
<dbReference type="Proteomes" id="UP001153332">
    <property type="component" value="Unassembled WGS sequence"/>
</dbReference>
<organism evidence="1 2">
    <name type="scientific">Lasiodiplodia mahajangana</name>
    <dbReference type="NCBI Taxonomy" id="1108764"/>
    <lineage>
        <taxon>Eukaryota</taxon>
        <taxon>Fungi</taxon>
        <taxon>Dikarya</taxon>
        <taxon>Ascomycota</taxon>
        <taxon>Pezizomycotina</taxon>
        <taxon>Dothideomycetes</taxon>
        <taxon>Dothideomycetes incertae sedis</taxon>
        <taxon>Botryosphaeriales</taxon>
        <taxon>Botryosphaeriaceae</taxon>
        <taxon>Lasiodiplodia</taxon>
    </lineage>
</organism>
<sequence>MPNDWDVINVFASTSPKSWQTKTVIAIKFLRRLREGGDDDGREEIYGKRMLVNDVIKENLGGKTVVVYECKSEDDRVAALEKYFDLHLTEEEKNGIRGWQTALP</sequence>
<accession>A0ACC2JBJ2</accession>
<name>A0ACC2JBJ2_9PEZI</name>
<comment type="caution">
    <text evidence="1">The sequence shown here is derived from an EMBL/GenBank/DDBJ whole genome shotgun (WGS) entry which is preliminary data.</text>
</comment>
<protein>
    <submittedName>
        <fullName evidence="1">Uncharacterized protein</fullName>
    </submittedName>
</protein>
<keyword evidence="2" id="KW-1185">Reference proteome</keyword>
<evidence type="ECO:0000313" key="2">
    <source>
        <dbReference type="Proteomes" id="UP001153332"/>
    </source>
</evidence>
<reference evidence="1" key="1">
    <citation type="submission" date="2022-12" db="EMBL/GenBank/DDBJ databases">
        <title>Genome Sequence of Lasiodiplodia mahajangana.</title>
        <authorList>
            <person name="Buettner E."/>
        </authorList>
    </citation>
    <scope>NUCLEOTIDE SEQUENCE</scope>
    <source>
        <strain evidence="1">VT137</strain>
    </source>
</reference>
<proteinExistence type="predicted"/>
<evidence type="ECO:0000313" key="1">
    <source>
        <dbReference type="EMBL" id="KAJ8124771.1"/>
    </source>
</evidence>
<gene>
    <name evidence="1" type="ORF">O1611_g8868</name>
</gene>